<comment type="caution">
    <text evidence="2">The sequence shown here is derived from an EMBL/GenBank/DDBJ whole genome shotgun (WGS) entry which is preliminary data.</text>
</comment>
<feature type="transmembrane region" description="Helical" evidence="1">
    <location>
        <begin position="66"/>
        <end position="91"/>
    </location>
</feature>
<keyword evidence="1" id="KW-0812">Transmembrane</keyword>
<evidence type="ECO:0000313" key="2">
    <source>
        <dbReference type="EMBL" id="PWJ78881.1"/>
    </source>
</evidence>
<keyword evidence="3" id="KW-1185">Reference proteome</keyword>
<gene>
    <name evidence="2" type="ORF">C7383_101252</name>
</gene>
<dbReference type="EMBL" id="QGGY01000001">
    <property type="protein sequence ID" value="PWJ78881.1"/>
    <property type="molecule type" value="Genomic_DNA"/>
</dbReference>
<reference evidence="2 3" key="1">
    <citation type="submission" date="2018-05" db="EMBL/GenBank/DDBJ databases">
        <authorList>
            <person name="Goeker M."/>
            <person name="Huntemann M."/>
            <person name="Clum A."/>
            <person name="Pillay M."/>
            <person name="Palaniappan K."/>
            <person name="Varghese N."/>
            <person name="Mikhailova N."/>
            <person name="Stamatis D."/>
            <person name="Reddy T."/>
            <person name="Daum C."/>
            <person name="Shapiro N."/>
            <person name="Ivanova N."/>
            <person name="Kyrpides N."/>
            <person name="Woyke T."/>
        </authorList>
    </citation>
    <scope>NUCLEOTIDE SEQUENCE [LARGE SCALE GENOMIC DNA]</scope>
    <source>
        <strain evidence="2 3">DSM 26524</strain>
    </source>
</reference>
<organism evidence="2 3">
    <name type="scientific">Murimonas intestini</name>
    <dbReference type="NCBI Taxonomy" id="1337051"/>
    <lineage>
        <taxon>Bacteria</taxon>
        <taxon>Bacillati</taxon>
        <taxon>Bacillota</taxon>
        <taxon>Clostridia</taxon>
        <taxon>Lachnospirales</taxon>
        <taxon>Lachnospiraceae</taxon>
        <taxon>Murimonas</taxon>
    </lineage>
</organism>
<keyword evidence="1" id="KW-1133">Transmembrane helix</keyword>
<sequence length="483" mass="55281">MSKQYNNEEISRILCQDLIFSRTINDRLDETYALIRANARQIREGSAENSHRRVRKMGRRKIGRRLGLAAAVMVLLAAASLAVVAAGGFFVKNSSQTGDSMTYEFKIDYTLVPKKFEAKPSYLPEGYKEWQKGKYEKDEYARISIRTVNMDLMDSNSGEFDCVGVESVTTDILGGMDADIVQLKENKMSYHPFDKRIYLFNPDKGYAIALYGTDLVEMGELKKVADSLIVTETEEDISYTSEELKKIRQQRMEEENKKSMAANEAGVPADAVTPMGEEAGMVNAQGTEISDGVKYKVMEVIHADSISELPDLEEKYFIDYEDNSWWIREDGTLKPQGRVKADSWPLTGDEEIEQVQQKYLLVRVRAKNNSDSLKMAQGGLFAYLLRQEEDGHYSFMDNTVHKQVEVDNIQMESRPFYFDGAENIEGEARSDFYYYYLEPGEEKEYTLIWAVDEDVIDNVCLMVDYNGMYEPGCYDNKRFMSIK</sequence>
<evidence type="ECO:0000256" key="1">
    <source>
        <dbReference type="SAM" id="Phobius"/>
    </source>
</evidence>
<evidence type="ECO:0000313" key="3">
    <source>
        <dbReference type="Proteomes" id="UP000245412"/>
    </source>
</evidence>
<keyword evidence="1" id="KW-0472">Membrane</keyword>
<name>A0AB73T9J6_9FIRM</name>
<accession>A0AB73T9J6</accession>
<evidence type="ECO:0008006" key="4">
    <source>
        <dbReference type="Google" id="ProtNLM"/>
    </source>
</evidence>
<dbReference type="RefSeq" id="WP_109624326.1">
    <property type="nucleotide sequence ID" value="NZ_JANKBI010000001.1"/>
</dbReference>
<proteinExistence type="predicted"/>
<dbReference type="AlphaFoldDB" id="A0AB73T9J6"/>
<dbReference type="Proteomes" id="UP000245412">
    <property type="component" value="Unassembled WGS sequence"/>
</dbReference>
<protein>
    <recommendedName>
        <fullName evidence="4">DUF4367 domain-containing protein</fullName>
    </recommendedName>
</protein>